<dbReference type="RefSeq" id="WP_283739727.1">
    <property type="nucleotide sequence ID" value="NZ_JASJEV010000003.1"/>
</dbReference>
<dbReference type="PANTHER" id="PTHR30154">
    <property type="entry name" value="LEUCINE-RESPONSIVE REGULATORY PROTEIN"/>
    <property type="match status" value="1"/>
</dbReference>
<dbReference type="InterPro" id="IPR019887">
    <property type="entry name" value="Tscrpt_reg_AsnC/Lrp_C"/>
</dbReference>
<keyword evidence="2" id="KW-0238">DNA-binding</keyword>
<dbReference type="EMBL" id="JASJEV010000003">
    <property type="protein sequence ID" value="MDJ1157724.1"/>
    <property type="molecule type" value="Genomic_DNA"/>
</dbReference>
<evidence type="ECO:0000256" key="2">
    <source>
        <dbReference type="ARBA" id="ARBA00023125"/>
    </source>
</evidence>
<evidence type="ECO:0000313" key="6">
    <source>
        <dbReference type="Proteomes" id="UP001321492"/>
    </source>
</evidence>
<sequence length="164" mass="18734">MPEMKLDRINLRILEELQKNARITNQDLAERVNLSPSACLSRMRRLEEEGLIGRYLAEVAIDRIASTLKAFVEITLENHRQADFRRFDQAIARQPEVVASYKVSGRFDYLLMVVVPDMNRLRQLSDELIEAEIGIAKFVTVPIIEQTKLFDGYPLREMIAGAGG</sequence>
<dbReference type="InterPro" id="IPR000485">
    <property type="entry name" value="AsnC-type_HTH_dom"/>
</dbReference>
<dbReference type="Gene3D" id="1.10.10.10">
    <property type="entry name" value="Winged helix-like DNA-binding domain superfamily/Winged helix DNA-binding domain"/>
    <property type="match status" value="1"/>
</dbReference>
<dbReference type="InterPro" id="IPR011008">
    <property type="entry name" value="Dimeric_a/b-barrel"/>
</dbReference>
<dbReference type="Proteomes" id="UP001321492">
    <property type="component" value="Unassembled WGS sequence"/>
</dbReference>
<organism evidence="5 6">
    <name type="scientific">Chelatococcus albus</name>
    <dbReference type="NCBI Taxonomy" id="3047466"/>
    <lineage>
        <taxon>Bacteria</taxon>
        <taxon>Pseudomonadati</taxon>
        <taxon>Pseudomonadota</taxon>
        <taxon>Alphaproteobacteria</taxon>
        <taxon>Hyphomicrobiales</taxon>
        <taxon>Chelatococcaceae</taxon>
        <taxon>Chelatococcus</taxon>
    </lineage>
</organism>
<keyword evidence="1" id="KW-0805">Transcription regulation</keyword>
<dbReference type="SUPFAM" id="SSF46785">
    <property type="entry name" value="Winged helix' DNA-binding domain"/>
    <property type="match status" value="1"/>
</dbReference>
<keyword evidence="3" id="KW-0804">Transcription</keyword>
<protein>
    <submittedName>
        <fullName evidence="5">Lrp/AsnC family transcriptional regulator</fullName>
    </submittedName>
</protein>
<evidence type="ECO:0000259" key="4">
    <source>
        <dbReference type="PROSITE" id="PS50956"/>
    </source>
</evidence>
<dbReference type="SUPFAM" id="SSF54909">
    <property type="entry name" value="Dimeric alpha+beta barrel"/>
    <property type="match status" value="1"/>
</dbReference>
<dbReference type="InterPro" id="IPR036388">
    <property type="entry name" value="WH-like_DNA-bd_sf"/>
</dbReference>
<dbReference type="PRINTS" id="PR00033">
    <property type="entry name" value="HTHASNC"/>
</dbReference>
<dbReference type="InterPro" id="IPR011991">
    <property type="entry name" value="ArsR-like_HTH"/>
</dbReference>
<dbReference type="PROSITE" id="PS50956">
    <property type="entry name" value="HTH_ASNC_2"/>
    <property type="match status" value="1"/>
</dbReference>
<dbReference type="SMART" id="SM00344">
    <property type="entry name" value="HTH_ASNC"/>
    <property type="match status" value="1"/>
</dbReference>
<dbReference type="Pfam" id="PF01037">
    <property type="entry name" value="AsnC_trans_reg"/>
    <property type="match status" value="1"/>
</dbReference>
<dbReference type="InterPro" id="IPR036390">
    <property type="entry name" value="WH_DNA-bd_sf"/>
</dbReference>
<dbReference type="InterPro" id="IPR019888">
    <property type="entry name" value="Tscrpt_reg_AsnC-like"/>
</dbReference>
<reference evidence="5 6" key="1">
    <citation type="submission" date="2023-05" db="EMBL/GenBank/DDBJ databases">
        <title>Chelatococcus sp. nov., a moderately thermophilic bacterium isolated from hot spring microbial mat.</title>
        <authorList>
            <person name="Hu C.-J."/>
            <person name="Li W.-J."/>
        </authorList>
    </citation>
    <scope>NUCLEOTIDE SEQUENCE [LARGE SCALE GENOMIC DNA]</scope>
    <source>
        <strain evidence="5 6">SYSU G07232</strain>
    </source>
</reference>
<gene>
    <name evidence="5" type="ORF">QNA08_05705</name>
</gene>
<dbReference type="Pfam" id="PF13412">
    <property type="entry name" value="HTH_24"/>
    <property type="match status" value="1"/>
</dbReference>
<accession>A0ABT7AED3</accession>
<proteinExistence type="predicted"/>
<comment type="caution">
    <text evidence="5">The sequence shown here is derived from an EMBL/GenBank/DDBJ whole genome shotgun (WGS) entry which is preliminary data.</text>
</comment>
<dbReference type="Gene3D" id="3.30.70.920">
    <property type="match status" value="1"/>
</dbReference>
<name>A0ABT7AED3_9HYPH</name>
<evidence type="ECO:0000313" key="5">
    <source>
        <dbReference type="EMBL" id="MDJ1157724.1"/>
    </source>
</evidence>
<evidence type="ECO:0000256" key="1">
    <source>
        <dbReference type="ARBA" id="ARBA00023015"/>
    </source>
</evidence>
<dbReference type="CDD" id="cd00090">
    <property type="entry name" value="HTH_ARSR"/>
    <property type="match status" value="1"/>
</dbReference>
<keyword evidence="6" id="KW-1185">Reference proteome</keyword>
<feature type="domain" description="HTH asnC-type" evidence="4">
    <location>
        <begin position="6"/>
        <end position="67"/>
    </location>
</feature>
<evidence type="ECO:0000256" key="3">
    <source>
        <dbReference type="ARBA" id="ARBA00023163"/>
    </source>
</evidence>
<dbReference type="PANTHER" id="PTHR30154:SF34">
    <property type="entry name" value="TRANSCRIPTIONAL REGULATOR AZLB"/>
    <property type="match status" value="1"/>
</dbReference>